<sequence length="480" mass="52736">MANPADSITTDPVQTETALRTSGVPSENVSTEAALQAEHKIHKPEFEPEPDPKQIVAPADKDAAQLATNGSASSWPPILDKRRSSVVKFADSFDAPRRSSTGSLRFETPQRPGLPTGRSRGITGSRIRNASPPHSKFHPHVAFDTINPDIPKNPGITLSARHNGFHAERRSKTFMVGVDENSYSEEALEWLLTSMVDDHDTVVCVRVIEKDVKHSHNATYKQRAQQLMQSIIKKNKLDKAICIILEYQFGRLGHTFDTMVNVHLPSMLVVGTKGKTNQGMQGMWNTRHSFSKYCLERSPIPVVVVRPEEVRQKKKDKRSRDPTRASYAQILASTNGVHESDIMDDVVMLSTATQLSSADEASQVAKALALPAEFDPTIKGIALKPHLYNRPSIALTGDSEDALQSTQGRLANKSHEIDSGADSPGEEDDDLDDDDVDDLTAGPPQLPDPAKKEKLHKMEIGEAAALRKRNTGDLEDDDDA</sequence>
<feature type="region of interest" description="Disordered" evidence="1">
    <location>
        <begin position="400"/>
        <end position="480"/>
    </location>
</feature>
<feature type="compositionally biased region" description="Basic and acidic residues" evidence="1">
    <location>
        <begin position="449"/>
        <end position="460"/>
    </location>
</feature>
<proteinExistence type="predicted"/>
<dbReference type="InterPro" id="IPR006016">
    <property type="entry name" value="UspA"/>
</dbReference>
<comment type="caution">
    <text evidence="3">The sequence shown here is derived from an EMBL/GenBank/DDBJ whole genome shotgun (WGS) entry which is preliminary data.</text>
</comment>
<dbReference type="HOGENOM" id="CLU_018542_1_1_1"/>
<dbReference type="Pfam" id="PF00582">
    <property type="entry name" value="Usp"/>
    <property type="match status" value="1"/>
</dbReference>
<feature type="compositionally biased region" description="Polar residues" evidence="1">
    <location>
        <begin position="1"/>
        <end position="33"/>
    </location>
</feature>
<feature type="compositionally biased region" description="Low complexity" evidence="1">
    <location>
        <begin position="116"/>
        <end position="128"/>
    </location>
</feature>
<organism evidence="3 4">
    <name type="scientific">Pseudallescheria apiosperma</name>
    <name type="common">Scedosporium apiospermum</name>
    <dbReference type="NCBI Taxonomy" id="563466"/>
    <lineage>
        <taxon>Eukaryota</taxon>
        <taxon>Fungi</taxon>
        <taxon>Dikarya</taxon>
        <taxon>Ascomycota</taxon>
        <taxon>Pezizomycotina</taxon>
        <taxon>Sordariomycetes</taxon>
        <taxon>Hypocreomycetidae</taxon>
        <taxon>Microascales</taxon>
        <taxon>Microascaceae</taxon>
        <taxon>Scedosporium</taxon>
    </lineage>
</organism>
<dbReference type="RefSeq" id="XP_016645154.1">
    <property type="nucleotide sequence ID" value="XM_016785276.1"/>
</dbReference>
<dbReference type="InterPro" id="IPR014729">
    <property type="entry name" value="Rossmann-like_a/b/a_fold"/>
</dbReference>
<dbReference type="Gene3D" id="3.40.50.620">
    <property type="entry name" value="HUPs"/>
    <property type="match status" value="1"/>
</dbReference>
<name>A0A084GDE3_PSEDA</name>
<dbReference type="OMA" id="DEFEVMS"/>
<feature type="domain" description="UspA" evidence="2">
    <location>
        <begin position="172"/>
        <end position="306"/>
    </location>
</feature>
<dbReference type="EMBL" id="JOWA01000085">
    <property type="protein sequence ID" value="KEZ45355.1"/>
    <property type="molecule type" value="Genomic_DNA"/>
</dbReference>
<dbReference type="VEuPathDB" id="FungiDB:SAPIO_CDS2173"/>
<feature type="region of interest" description="Disordered" evidence="1">
    <location>
        <begin position="95"/>
        <end position="136"/>
    </location>
</feature>
<dbReference type="PANTHER" id="PTHR47815">
    <property type="entry name" value="UNIVERSAL STRESS PROTEIN A FAMILY PROTEIN C25B2.10"/>
    <property type="match status" value="1"/>
</dbReference>
<protein>
    <recommendedName>
        <fullName evidence="2">UspA domain-containing protein</fullName>
    </recommendedName>
</protein>
<dbReference type="PANTHER" id="PTHR47815:SF1">
    <property type="entry name" value="UNIVERSAL STRESS PROTEIN A FAMILY PROTEIN C25B2.10"/>
    <property type="match status" value="1"/>
</dbReference>
<feature type="compositionally biased region" description="Acidic residues" evidence="1">
    <location>
        <begin position="424"/>
        <end position="438"/>
    </location>
</feature>
<dbReference type="AlphaFoldDB" id="A0A084GDE3"/>
<keyword evidence="4" id="KW-1185">Reference proteome</keyword>
<evidence type="ECO:0000259" key="2">
    <source>
        <dbReference type="Pfam" id="PF00582"/>
    </source>
</evidence>
<dbReference type="OrthoDB" id="843225at2759"/>
<dbReference type="SUPFAM" id="SSF52402">
    <property type="entry name" value="Adenine nucleotide alpha hydrolases-like"/>
    <property type="match status" value="1"/>
</dbReference>
<dbReference type="Proteomes" id="UP000028545">
    <property type="component" value="Unassembled WGS sequence"/>
</dbReference>
<dbReference type="GeneID" id="27721245"/>
<evidence type="ECO:0000256" key="1">
    <source>
        <dbReference type="SAM" id="MobiDB-lite"/>
    </source>
</evidence>
<evidence type="ECO:0000313" key="4">
    <source>
        <dbReference type="Proteomes" id="UP000028545"/>
    </source>
</evidence>
<feature type="region of interest" description="Disordered" evidence="1">
    <location>
        <begin position="1"/>
        <end position="78"/>
    </location>
</feature>
<accession>A0A084GDE3</accession>
<dbReference type="CDD" id="cd23659">
    <property type="entry name" value="USP_At3g01520-like"/>
    <property type="match status" value="1"/>
</dbReference>
<reference evidence="3 4" key="1">
    <citation type="journal article" date="2014" name="Genome Announc.">
        <title>Draft genome sequence of the pathogenic fungus Scedosporium apiospermum.</title>
        <authorList>
            <person name="Vandeputte P."/>
            <person name="Ghamrawi S."/>
            <person name="Rechenmann M."/>
            <person name="Iltis A."/>
            <person name="Giraud S."/>
            <person name="Fleury M."/>
            <person name="Thornton C."/>
            <person name="Delhaes L."/>
            <person name="Meyer W."/>
            <person name="Papon N."/>
            <person name="Bouchara J.P."/>
        </authorList>
    </citation>
    <scope>NUCLEOTIDE SEQUENCE [LARGE SCALE GENOMIC DNA]</scope>
    <source>
        <strain evidence="3 4">IHEM 14462</strain>
    </source>
</reference>
<gene>
    <name evidence="3" type="ORF">SAPIO_CDS2173</name>
</gene>
<dbReference type="KEGG" id="sapo:SAPIO_CDS2173"/>
<feature type="compositionally biased region" description="Basic and acidic residues" evidence="1">
    <location>
        <begin position="37"/>
        <end position="52"/>
    </location>
</feature>
<evidence type="ECO:0000313" key="3">
    <source>
        <dbReference type="EMBL" id="KEZ45355.1"/>
    </source>
</evidence>